<dbReference type="GO" id="GO:0071555">
    <property type="term" value="P:cell wall organization"/>
    <property type="evidence" value="ECO:0007669"/>
    <property type="project" value="UniProtKB-KW"/>
</dbReference>
<dbReference type="KEGG" id="tvd:SG34_006895"/>
<evidence type="ECO:0000313" key="8">
    <source>
        <dbReference type="EMBL" id="WDE08163.1"/>
    </source>
</evidence>
<dbReference type="InterPro" id="IPR001920">
    <property type="entry name" value="Asp/Glu_race"/>
</dbReference>
<feature type="binding site" evidence="7">
    <location>
        <begin position="177"/>
        <end position="178"/>
    </location>
    <ligand>
        <name>substrate</name>
    </ligand>
</feature>
<evidence type="ECO:0000256" key="3">
    <source>
        <dbReference type="ARBA" id="ARBA00022960"/>
    </source>
</evidence>
<organism evidence="8 9">
    <name type="scientific">Thalassomonas viridans</name>
    <dbReference type="NCBI Taxonomy" id="137584"/>
    <lineage>
        <taxon>Bacteria</taxon>
        <taxon>Pseudomonadati</taxon>
        <taxon>Pseudomonadota</taxon>
        <taxon>Gammaproteobacteria</taxon>
        <taxon>Alteromonadales</taxon>
        <taxon>Colwelliaceae</taxon>
        <taxon>Thalassomonas</taxon>
    </lineage>
</organism>
<keyword evidence="6 7" id="KW-0961">Cell wall biogenesis/degradation</keyword>
<dbReference type="FunFam" id="3.40.50.1860:FF:000001">
    <property type="entry name" value="Glutamate racemase"/>
    <property type="match status" value="1"/>
</dbReference>
<evidence type="ECO:0000256" key="4">
    <source>
        <dbReference type="ARBA" id="ARBA00022984"/>
    </source>
</evidence>
<sequence>MFDSGVGGLSIAKCIRQHLPQEQLVYVADSAYAPYGDKKVELITERVNLIAEQLIRLNAKALVIACNTATVNAIDQLRAQISLPVIGVEPAIKPAAQNSKSKKVAILVTSATAKNQRFLALVEKYSAGVEVFIQPCPGLVELIEQGKLNSRQCHALLEEYLFPLMAQGIDSLVLGCTHYPFLQEKIQLITGKDIKVIETASPVTRELKRQLEKHRLSAPSCQNGNIRFFSSAGHLKADQEQVISKLWQGPVSLESLAL</sequence>
<dbReference type="PANTHER" id="PTHR21198:SF2">
    <property type="entry name" value="GLUTAMATE RACEMASE"/>
    <property type="match status" value="1"/>
</dbReference>
<keyword evidence="5 7" id="KW-0413">Isomerase</keyword>
<dbReference type="GO" id="GO:0008360">
    <property type="term" value="P:regulation of cell shape"/>
    <property type="evidence" value="ECO:0007669"/>
    <property type="project" value="UniProtKB-KW"/>
</dbReference>
<feature type="binding site" evidence="7">
    <location>
        <begin position="3"/>
        <end position="4"/>
    </location>
    <ligand>
        <name>substrate</name>
    </ligand>
</feature>
<dbReference type="InterPro" id="IPR015942">
    <property type="entry name" value="Asp/Glu/hydantoin_racemase"/>
</dbReference>
<reference evidence="8 9" key="1">
    <citation type="journal article" date="2015" name="Genome Announc.">
        <title>Draft Genome Sequences of Marine Isolates of Thalassomonas viridans and Thalassomonas actiniarum.</title>
        <authorList>
            <person name="Olonade I."/>
            <person name="van Zyl L.J."/>
            <person name="Trindade M."/>
        </authorList>
    </citation>
    <scope>NUCLEOTIDE SEQUENCE [LARGE SCALE GENOMIC DNA]</scope>
    <source>
        <strain evidence="8 9">XOM25</strain>
    </source>
</reference>
<dbReference type="InterPro" id="IPR004391">
    <property type="entry name" value="Glu_race"/>
</dbReference>
<comment type="catalytic activity">
    <reaction evidence="1 7">
        <text>L-glutamate = D-glutamate</text>
        <dbReference type="Rhea" id="RHEA:12813"/>
        <dbReference type="ChEBI" id="CHEBI:29985"/>
        <dbReference type="ChEBI" id="CHEBI:29986"/>
        <dbReference type="EC" id="5.1.1.3"/>
    </reaction>
</comment>
<dbReference type="NCBIfam" id="TIGR00067">
    <property type="entry name" value="glut_race"/>
    <property type="match status" value="1"/>
</dbReference>
<dbReference type="InterPro" id="IPR033134">
    <property type="entry name" value="Asp/Glu_racemase_AS_2"/>
</dbReference>
<evidence type="ECO:0000256" key="7">
    <source>
        <dbReference type="HAMAP-Rule" id="MF_00258"/>
    </source>
</evidence>
<dbReference type="EC" id="5.1.1.3" evidence="2 7"/>
<comment type="similarity">
    <text evidence="7">Belongs to the aspartate/glutamate racemases family.</text>
</comment>
<evidence type="ECO:0000313" key="9">
    <source>
        <dbReference type="Proteomes" id="UP000032352"/>
    </source>
</evidence>
<keyword evidence="4 7" id="KW-0573">Peptidoglycan synthesis</keyword>
<feature type="binding site" evidence="7">
    <location>
        <begin position="67"/>
        <end position="68"/>
    </location>
    <ligand>
        <name>substrate</name>
    </ligand>
</feature>
<dbReference type="Gene3D" id="3.40.50.1860">
    <property type="match status" value="2"/>
</dbReference>
<dbReference type="PROSITE" id="PS00923">
    <property type="entry name" value="ASP_GLU_RACEMASE_1"/>
    <property type="match status" value="1"/>
</dbReference>
<proteinExistence type="inferred from homology"/>
<dbReference type="Pfam" id="PF01177">
    <property type="entry name" value="Asp_Glu_race"/>
    <property type="match status" value="1"/>
</dbReference>
<gene>
    <name evidence="7 8" type="primary">murI</name>
    <name evidence="8" type="ORF">SG34_006895</name>
</gene>
<feature type="active site" description="Proton donor/acceptor" evidence="7">
    <location>
        <position position="176"/>
    </location>
</feature>
<dbReference type="GO" id="GO:0009252">
    <property type="term" value="P:peptidoglycan biosynthetic process"/>
    <property type="evidence" value="ECO:0007669"/>
    <property type="project" value="UniProtKB-UniRule"/>
</dbReference>
<protein>
    <recommendedName>
        <fullName evidence="2 7">Glutamate racemase</fullName>
        <ecNumber evidence="2 7">5.1.1.3</ecNumber>
    </recommendedName>
</protein>
<dbReference type="AlphaFoldDB" id="A0AAE9Z7W8"/>
<dbReference type="SUPFAM" id="SSF53681">
    <property type="entry name" value="Aspartate/glutamate racemase"/>
    <property type="match status" value="2"/>
</dbReference>
<reference evidence="8 9" key="2">
    <citation type="journal article" date="2022" name="Mar. Drugs">
        <title>Bioassay-Guided Fractionation Leads to the Detection of Cholic Acid Generated by the Rare Thalassomonas sp.</title>
        <authorList>
            <person name="Pheiffer F."/>
            <person name="Schneider Y.K."/>
            <person name="Hansen E.H."/>
            <person name="Andersen J.H."/>
            <person name="Isaksson J."/>
            <person name="Busche T."/>
            <person name="R C."/>
            <person name="Kalinowski J."/>
            <person name="Zyl L.V."/>
            <person name="Trindade M."/>
        </authorList>
    </citation>
    <scope>NUCLEOTIDE SEQUENCE [LARGE SCALE GENOMIC DNA]</scope>
    <source>
        <strain evidence="8 9">XOM25</strain>
    </source>
</reference>
<evidence type="ECO:0000256" key="2">
    <source>
        <dbReference type="ARBA" id="ARBA00013090"/>
    </source>
</evidence>
<dbReference type="PANTHER" id="PTHR21198">
    <property type="entry name" value="GLUTAMATE RACEMASE"/>
    <property type="match status" value="1"/>
</dbReference>
<comment type="pathway">
    <text evidence="7">Cell wall biogenesis; peptidoglycan biosynthesis.</text>
</comment>
<evidence type="ECO:0000256" key="6">
    <source>
        <dbReference type="ARBA" id="ARBA00023316"/>
    </source>
</evidence>
<feature type="binding site" evidence="7">
    <location>
        <begin position="35"/>
        <end position="36"/>
    </location>
    <ligand>
        <name>substrate</name>
    </ligand>
</feature>
<keyword evidence="9" id="KW-1185">Reference proteome</keyword>
<dbReference type="InterPro" id="IPR018187">
    <property type="entry name" value="Asp/Glu_racemase_AS_1"/>
</dbReference>
<dbReference type="GO" id="GO:0008881">
    <property type="term" value="F:glutamate racemase activity"/>
    <property type="evidence" value="ECO:0007669"/>
    <property type="project" value="UniProtKB-UniRule"/>
</dbReference>
<dbReference type="HAMAP" id="MF_00258">
    <property type="entry name" value="Glu_racemase"/>
    <property type="match status" value="1"/>
</dbReference>
<keyword evidence="3 7" id="KW-0133">Cell shape</keyword>
<dbReference type="PROSITE" id="PS00924">
    <property type="entry name" value="ASP_GLU_RACEMASE_2"/>
    <property type="match status" value="1"/>
</dbReference>
<evidence type="ECO:0000256" key="5">
    <source>
        <dbReference type="ARBA" id="ARBA00023235"/>
    </source>
</evidence>
<accession>A0AAE9Z7W8</accession>
<evidence type="ECO:0000256" key="1">
    <source>
        <dbReference type="ARBA" id="ARBA00001602"/>
    </source>
</evidence>
<comment type="function">
    <text evidence="7">Provides the (R)-glutamate required for cell wall biosynthesis.</text>
</comment>
<dbReference type="Proteomes" id="UP000032352">
    <property type="component" value="Chromosome"/>
</dbReference>
<name>A0AAE9Z7W8_9GAMM</name>
<feature type="active site" description="Proton donor/acceptor" evidence="7">
    <location>
        <position position="66"/>
    </location>
</feature>
<dbReference type="EMBL" id="CP059733">
    <property type="protein sequence ID" value="WDE08163.1"/>
    <property type="molecule type" value="Genomic_DNA"/>
</dbReference>